<sequence length="240" mass="25800">MVIGRKSTLRTHLAAEQPGRQGEPCQDAHAAFLGLLKQQLRRALAKQVVNDLHALHTREFNGFERLFDLLDADPIVAQLASLHHVIEHAKHFRHVENLRRRAVQLQQVDGLGVEVDQAALNKSRQVAAVVTGCHMGVQAPASLGGDIKRLAAFAAQSCQQTLTTAIAIHIGTVKKVHAQIERAVQGTHGLRVIDFTPGTPDGPGTKADSRDVPSGSAKFAIVHKNCVGSRLKNGNASATC</sequence>
<organism evidence="1">
    <name type="scientific">mine drainage metagenome</name>
    <dbReference type="NCBI Taxonomy" id="410659"/>
    <lineage>
        <taxon>unclassified sequences</taxon>
        <taxon>metagenomes</taxon>
        <taxon>ecological metagenomes</taxon>
    </lineage>
</organism>
<name>A0A1J5Q2W7_9ZZZZ</name>
<proteinExistence type="predicted"/>
<protein>
    <submittedName>
        <fullName evidence="1">Uncharacterized protein</fullName>
    </submittedName>
</protein>
<comment type="caution">
    <text evidence="1">The sequence shown here is derived from an EMBL/GenBank/DDBJ whole genome shotgun (WGS) entry which is preliminary data.</text>
</comment>
<dbReference type="AlphaFoldDB" id="A0A1J5Q2W7"/>
<accession>A0A1J5Q2W7</accession>
<gene>
    <name evidence="1" type="ORF">GALL_406440</name>
</gene>
<evidence type="ECO:0000313" key="1">
    <source>
        <dbReference type="EMBL" id="OIQ77658.1"/>
    </source>
</evidence>
<reference evidence="1" key="1">
    <citation type="submission" date="2016-10" db="EMBL/GenBank/DDBJ databases">
        <title>Sequence of Gallionella enrichment culture.</title>
        <authorList>
            <person name="Poehlein A."/>
            <person name="Muehling M."/>
            <person name="Daniel R."/>
        </authorList>
    </citation>
    <scope>NUCLEOTIDE SEQUENCE</scope>
</reference>
<dbReference type="EMBL" id="MLJW01001564">
    <property type="protein sequence ID" value="OIQ77658.1"/>
    <property type="molecule type" value="Genomic_DNA"/>
</dbReference>